<dbReference type="Proteomes" id="UP000541610">
    <property type="component" value="Unassembled WGS sequence"/>
</dbReference>
<sequence>MPRIGGRKARAWSSDVQNEKTKLDRALSAENAYMSDSEVRISNHLGGYQRKEVYKRWALLIETRTQRSPPYGLYLRRADRPRTLSIARRIGLGEWAEENLRQCAPSSIAAHAQDPGAGESQPEEMLASTSPARLRRRESFSMDEDSARGLESENRDEEPSAPHVDARATGGVYGVRLSKVSWLAGSDDEESSVPDAHDPGAGESQPEKMPASTSPARLRRRESFSMDEDSARGLESENRDEEPSAPHVDARATGGVYGVRLSKVSWLAGSDDEESSVPDAHDPGAGESQPEKMPASTSPARLRRRESFSMVI</sequence>
<accession>A0A7J6NDQ4</accession>
<evidence type="ECO:0000313" key="3">
    <source>
        <dbReference type="Proteomes" id="UP000541610"/>
    </source>
</evidence>
<organism evidence="2 3">
    <name type="scientific">Perkinsus olseni</name>
    <name type="common">Perkinsus atlanticus</name>
    <dbReference type="NCBI Taxonomy" id="32597"/>
    <lineage>
        <taxon>Eukaryota</taxon>
        <taxon>Sar</taxon>
        <taxon>Alveolata</taxon>
        <taxon>Perkinsozoa</taxon>
        <taxon>Perkinsea</taxon>
        <taxon>Perkinsida</taxon>
        <taxon>Perkinsidae</taxon>
        <taxon>Perkinsus</taxon>
    </lineage>
</organism>
<proteinExistence type="predicted"/>
<gene>
    <name evidence="2" type="ORF">FOZ60_011911</name>
</gene>
<dbReference type="EMBL" id="JABANP010000501">
    <property type="protein sequence ID" value="KAF4681610.1"/>
    <property type="molecule type" value="Genomic_DNA"/>
</dbReference>
<feature type="region of interest" description="Disordered" evidence="1">
    <location>
        <begin position="268"/>
        <end position="312"/>
    </location>
</feature>
<evidence type="ECO:0000256" key="1">
    <source>
        <dbReference type="SAM" id="MobiDB-lite"/>
    </source>
</evidence>
<reference evidence="2 3" key="1">
    <citation type="submission" date="2020-04" db="EMBL/GenBank/DDBJ databases">
        <title>Perkinsus olseni comparative genomics.</title>
        <authorList>
            <person name="Bogema D.R."/>
        </authorList>
    </citation>
    <scope>NUCLEOTIDE SEQUENCE [LARGE SCALE GENOMIC DNA]</scope>
    <source>
        <strain evidence="2">00978-12</strain>
    </source>
</reference>
<dbReference type="AlphaFoldDB" id="A0A7J6NDQ4"/>
<feature type="compositionally biased region" description="Basic and acidic residues" evidence="1">
    <location>
        <begin position="221"/>
        <end position="250"/>
    </location>
</feature>
<dbReference type="OrthoDB" id="10356743at2759"/>
<feature type="region of interest" description="Disordered" evidence="1">
    <location>
        <begin position="184"/>
        <end position="255"/>
    </location>
</feature>
<name>A0A7J6NDQ4_PEROL</name>
<protein>
    <submittedName>
        <fullName evidence="2">Uncharacterized protein</fullName>
    </submittedName>
</protein>
<feature type="region of interest" description="Disordered" evidence="1">
    <location>
        <begin position="108"/>
        <end position="170"/>
    </location>
</feature>
<comment type="caution">
    <text evidence="2">The sequence shown here is derived from an EMBL/GenBank/DDBJ whole genome shotgun (WGS) entry which is preliminary data.</text>
</comment>
<evidence type="ECO:0000313" key="2">
    <source>
        <dbReference type="EMBL" id="KAF4681610.1"/>
    </source>
</evidence>
<feature type="compositionally biased region" description="Basic and acidic residues" evidence="1">
    <location>
        <begin position="137"/>
        <end position="166"/>
    </location>
</feature>